<proteinExistence type="inferred from homology"/>
<dbReference type="PROSITE" id="PS00491">
    <property type="entry name" value="PROLINE_PEPTIDASE"/>
    <property type="match status" value="1"/>
</dbReference>
<dbReference type="Proteomes" id="UP001204144">
    <property type="component" value="Unassembled WGS sequence"/>
</dbReference>
<evidence type="ECO:0000256" key="7">
    <source>
        <dbReference type="ARBA" id="ARBA00022801"/>
    </source>
</evidence>
<dbReference type="GO" id="GO:0030145">
    <property type="term" value="F:manganese ion binding"/>
    <property type="evidence" value="ECO:0007669"/>
    <property type="project" value="InterPro"/>
</dbReference>
<name>A0AAE3KQR9_9BACT</name>
<dbReference type="InterPro" id="IPR000994">
    <property type="entry name" value="Pept_M24"/>
</dbReference>
<dbReference type="InterPro" id="IPR001131">
    <property type="entry name" value="Peptidase_M24B_aminopep-P_CS"/>
</dbReference>
<evidence type="ECO:0000256" key="10">
    <source>
        <dbReference type="RuleBase" id="RU000590"/>
    </source>
</evidence>
<keyword evidence="8" id="KW-0482">Metalloprotease</keyword>
<dbReference type="GO" id="GO:0005829">
    <property type="term" value="C:cytosol"/>
    <property type="evidence" value="ECO:0007669"/>
    <property type="project" value="TreeGrafter"/>
</dbReference>
<dbReference type="EMBL" id="RJUF01000001">
    <property type="protein sequence ID" value="MCP9761363.1"/>
    <property type="molecule type" value="Genomic_DNA"/>
</dbReference>
<keyword evidence="5" id="KW-0645">Protease</keyword>
<dbReference type="CDD" id="cd01087">
    <property type="entry name" value="Prolidase"/>
    <property type="match status" value="1"/>
</dbReference>
<evidence type="ECO:0000259" key="11">
    <source>
        <dbReference type="SMART" id="SM01011"/>
    </source>
</evidence>
<dbReference type="SUPFAM" id="SSF53092">
    <property type="entry name" value="Creatinase/prolidase N-terminal domain"/>
    <property type="match status" value="1"/>
</dbReference>
<dbReference type="SMART" id="SM01011">
    <property type="entry name" value="AMP_N"/>
    <property type="match status" value="1"/>
</dbReference>
<comment type="catalytic activity">
    <reaction evidence="1">
        <text>Release of any N-terminal amino acid, including proline, that is linked to proline, even from a dipeptide or tripeptide.</text>
        <dbReference type="EC" id="3.4.11.9"/>
    </reaction>
</comment>
<evidence type="ECO:0000256" key="1">
    <source>
        <dbReference type="ARBA" id="ARBA00001424"/>
    </source>
</evidence>
<evidence type="ECO:0000256" key="3">
    <source>
        <dbReference type="ARBA" id="ARBA00008766"/>
    </source>
</evidence>
<keyword evidence="9" id="KW-0464">Manganese</keyword>
<keyword evidence="6 10" id="KW-0479">Metal-binding</keyword>
<reference evidence="12 13" key="1">
    <citation type="submission" date="2018-11" db="EMBL/GenBank/DDBJ databases">
        <title>Novel bacteria species description.</title>
        <authorList>
            <person name="Han J.-H."/>
        </authorList>
    </citation>
    <scope>NUCLEOTIDE SEQUENCE [LARGE SCALE GENOMIC DNA]</scope>
    <source>
        <strain evidence="12 13">KCTC23259</strain>
    </source>
</reference>
<dbReference type="GO" id="GO:0006508">
    <property type="term" value="P:proteolysis"/>
    <property type="evidence" value="ECO:0007669"/>
    <property type="project" value="UniProtKB-KW"/>
</dbReference>
<keyword evidence="13" id="KW-1185">Reference proteome</keyword>
<dbReference type="Pfam" id="PF05195">
    <property type="entry name" value="AMP_N"/>
    <property type="match status" value="1"/>
</dbReference>
<dbReference type="RefSeq" id="WP_255035096.1">
    <property type="nucleotide sequence ID" value="NZ_RJUF01000001.1"/>
</dbReference>
<dbReference type="InterPro" id="IPR052433">
    <property type="entry name" value="X-Pro_dipept-like"/>
</dbReference>
<dbReference type="AlphaFoldDB" id="A0AAE3KQR9"/>
<protein>
    <recommendedName>
        <fullName evidence="4">Xaa-Pro aminopeptidase</fullName>
        <ecNumber evidence="4">3.4.11.9</ecNumber>
    </recommendedName>
</protein>
<evidence type="ECO:0000256" key="8">
    <source>
        <dbReference type="ARBA" id="ARBA00023049"/>
    </source>
</evidence>
<evidence type="ECO:0000313" key="13">
    <source>
        <dbReference type="Proteomes" id="UP001204144"/>
    </source>
</evidence>
<dbReference type="GO" id="GO:0070006">
    <property type="term" value="F:metalloaminopeptidase activity"/>
    <property type="evidence" value="ECO:0007669"/>
    <property type="project" value="InterPro"/>
</dbReference>
<dbReference type="Gene3D" id="3.40.350.10">
    <property type="entry name" value="Creatinase/prolidase N-terminal domain"/>
    <property type="match status" value="1"/>
</dbReference>
<comment type="cofactor">
    <cofactor evidence="2">
        <name>Mn(2+)</name>
        <dbReference type="ChEBI" id="CHEBI:29035"/>
    </cofactor>
</comment>
<keyword evidence="7" id="KW-0378">Hydrolase</keyword>
<evidence type="ECO:0000256" key="2">
    <source>
        <dbReference type="ARBA" id="ARBA00001936"/>
    </source>
</evidence>
<evidence type="ECO:0000256" key="4">
    <source>
        <dbReference type="ARBA" id="ARBA00012574"/>
    </source>
</evidence>
<dbReference type="PANTHER" id="PTHR43226:SF4">
    <property type="entry name" value="XAA-PRO AMINOPEPTIDASE 3"/>
    <property type="match status" value="1"/>
</dbReference>
<dbReference type="Gene3D" id="3.90.230.10">
    <property type="entry name" value="Creatinase/methionine aminopeptidase superfamily"/>
    <property type="match status" value="1"/>
</dbReference>
<evidence type="ECO:0000256" key="6">
    <source>
        <dbReference type="ARBA" id="ARBA00022723"/>
    </source>
</evidence>
<comment type="similarity">
    <text evidence="3 10">Belongs to the peptidase M24B family.</text>
</comment>
<dbReference type="Pfam" id="PF00557">
    <property type="entry name" value="Peptidase_M24"/>
    <property type="match status" value="1"/>
</dbReference>
<feature type="domain" description="Aminopeptidase P N-terminal" evidence="11">
    <location>
        <begin position="4"/>
        <end position="129"/>
    </location>
</feature>
<organism evidence="12 13">
    <name type="scientific">Lacihabitans soyangensis</name>
    <dbReference type="NCBI Taxonomy" id="869394"/>
    <lineage>
        <taxon>Bacteria</taxon>
        <taxon>Pseudomonadati</taxon>
        <taxon>Bacteroidota</taxon>
        <taxon>Cytophagia</taxon>
        <taxon>Cytophagales</taxon>
        <taxon>Leadbetterellaceae</taxon>
        <taxon>Lacihabitans</taxon>
    </lineage>
</organism>
<comment type="caution">
    <text evidence="12">The sequence shown here is derived from an EMBL/GenBank/DDBJ whole genome shotgun (WGS) entry which is preliminary data.</text>
</comment>
<dbReference type="InterPro" id="IPR007865">
    <property type="entry name" value="Aminopep_P_N"/>
</dbReference>
<keyword evidence="12" id="KW-0031">Aminopeptidase</keyword>
<dbReference type="PANTHER" id="PTHR43226">
    <property type="entry name" value="XAA-PRO AMINOPEPTIDASE 3"/>
    <property type="match status" value="1"/>
</dbReference>
<dbReference type="InterPro" id="IPR029149">
    <property type="entry name" value="Creatin/AminoP/Spt16_N"/>
</dbReference>
<dbReference type="InterPro" id="IPR036005">
    <property type="entry name" value="Creatinase/aminopeptidase-like"/>
</dbReference>
<evidence type="ECO:0000256" key="5">
    <source>
        <dbReference type="ARBA" id="ARBA00022670"/>
    </source>
</evidence>
<evidence type="ECO:0000256" key="9">
    <source>
        <dbReference type="ARBA" id="ARBA00023211"/>
    </source>
</evidence>
<dbReference type="SUPFAM" id="SSF55920">
    <property type="entry name" value="Creatinase/aminopeptidase"/>
    <property type="match status" value="1"/>
</dbReference>
<accession>A0AAE3KQR9</accession>
<dbReference type="EC" id="3.4.11.9" evidence="4"/>
<evidence type="ECO:0000313" key="12">
    <source>
        <dbReference type="EMBL" id="MCP9761363.1"/>
    </source>
</evidence>
<sequence>MKLFSAETYKNRRNNLKKAIGKGQILFLGNNEAPMNYTDNTFRFRQDSSFLYYFGINLPGLSALIDIDHDQEIIFGHEFSIDDIIWIGPHESLASLASKVGVEQTISPSEIDKYIFKNAVHFLPQYRFDNQIFLSELLDQKVSELKPSLSLIQAVIAQRSIKTAEEILQMTEAVNITRQMHITAMKSTSAGKMEYEVVGKILETMHGHNAELSYPVIFSVNGQTLHNHYHGNKMHAGQLAINDSGCETEMGYAGDITRTIPVSGKFTQKQKDIYETVLEMEVSSIESLKPELMYRDVHLSANKILLTNLKSLGLVNGNVDDMLTEGVGGLFMPHGLGHMIGLDVHDLEALGENYVGYRDGLERCTQLGLKSLRMAKELEAGHVITVEPGCYFIPELISKYKSEGKFKDFVNYSKLEEYLDFGGVRIEDNVLITESGYEILGEVIPKGVEEVEEIMK</sequence>
<gene>
    <name evidence="12" type="ORF">EGI31_00240</name>
</gene>